<feature type="domain" description="Cyclin-D1-binding protein 1-like N-terminal" evidence="8">
    <location>
        <begin position="49"/>
        <end position="203"/>
    </location>
</feature>
<protein>
    <submittedName>
        <fullName evidence="10">Uncharacterized protein</fullName>
    </submittedName>
</protein>
<feature type="region of interest" description="Disordered" evidence="7">
    <location>
        <begin position="201"/>
        <end position="222"/>
    </location>
</feature>
<dbReference type="GO" id="GO:0005737">
    <property type="term" value="C:cytoplasm"/>
    <property type="evidence" value="ECO:0007669"/>
    <property type="project" value="UniProtKB-SubCell"/>
</dbReference>
<dbReference type="InParanoid" id="A0A286UUV7"/>
<keyword evidence="6" id="KW-0131">Cell cycle</keyword>
<comment type="subcellular location">
    <subcellularLocation>
        <location evidence="2">Cytoplasm</location>
    </subcellularLocation>
    <subcellularLocation>
        <location evidence="1">Nucleus</location>
    </subcellularLocation>
</comment>
<reference evidence="10 11" key="1">
    <citation type="journal article" date="2017" name="Mol. Ecol.">
        <title>Comparative and population genomic landscape of Phellinus noxius: A hypervariable fungus causing root rot in trees.</title>
        <authorList>
            <person name="Chung C.L."/>
            <person name="Lee T.J."/>
            <person name="Akiba M."/>
            <person name="Lee H.H."/>
            <person name="Kuo T.H."/>
            <person name="Liu D."/>
            <person name="Ke H.M."/>
            <person name="Yokoi T."/>
            <person name="Roa M.B."/>
            <person name="Lu M.J."/>
            <person name="Chang Y.Y."/>
            <person name="Ann P.J."/>
            <person name="Tsai J.N."/>
            <person name="Chen C.Y."/>
            <person name="Tzean S.S."/>
            <person name="Ota Y."/>
            <person name="Hattori T."/>
            <person name="Sahashi N."/>
            <person name="Liou R.F."/>
            <person name="Kikuchi T."/>
            <person name="Tsai I.J."/>
        </authorList>
    </citation>
    <scope>NUCLEOTIDE SEQUENCE [LARGE SCALE GENOMIC DNA]</scope>
    <source>
        <strain evidence="10 11">FFPRI411160</strain>
    </source>
</reference>
<keyword evidence="4" id="KW-0963">Cytoplasm</keyword>
<evidence type="ECO:0000256" key="6">
    <source>
        <dbReference type="ARBA" id="ARBA00023306"/>
    </source>
</evidence>
<dbReference type="PANTHER" id="PTHR15492:SF1">
    <property type="entry name" value="CYCLIN-D1-BINDING PROTEIN 1"/>
    <property type="match status" value="1"/>
</dbReference>
<dbReference type="Gene3D" id="1.20.1410.10">
    <property type="entry name" value="I/LWEQ domain"/>
    <property type="match status" value="1"/>
</dbReference>
<dbReference type="STRING" id="2282107.A0A286UUV7"/>
<dbReference type="PANTHER" id="PTHR15492">
    <property type="entry name" value="CYCLIN D1-BINDING PROTEIN 1"/>
    <property type="match status" value="1"/>
</dbReference>
<feature type="compositionally biased region" description="Acidic residues" evidence="7">
    <location>
        <begin position="201"/>
        <end position="218"/>
    </location>
</feature>
<dbReference type="EMBL" id="NBII01000001">
    <property type="protein sequence ID" value="PAV23282.1"/>
    <property type="molecule type" value="Genomic_DNA"/>
</dbReference>
<dbReference type="Proteomes" id="UP000217199">
    <property type="component" value="Unassembled WGS sequence"/>
</dbReference>
<accession>A0A286UUV7</accession>
<dbReference type="FunCoup" id="A0A286UUV7">
    <property type="interactions" value="255"/>
</dbReference>
<comment type="similarity">
    <text evidence="3">Belongs to the CCNDBP1 family.</text>
</comment>
<comment type="caution">
    <text evidence="10">The sequence shown here is derived from an EMBL/GenBank/DDBJ whole genome shotgun (WGS) entry which is preliminary data.</text>
</comment>
<dbReference type="Pfam" id="PF13324">
    <property type="entry name" value="GCIP_N"/>
    <property type="match status" value="1"/>
</dbReference>
<evidence type="ECO:0000256" key="5">
    <source>
        <dbReference type="ARBA" id="ARBA00023242"/>
    </source>
</evidence>
<evidence type="ECO:0000259" key="9">
    <source>
        <dbReference type="Pfam" id="PF20936"/>
    </source>
</evidence>
<evidence type="ECO:0000256" key="4">
    <source>
        <dbReference type="ARBA" id="ARBA00022490"/>
    </source>
</evidence>
<evidence type="ECO:0000256" key="3">
    <source>
        <dbReference type="ARBA" id="ARBA00008940"/>
    </source>
</evidence>
<keyword evidence="11" id="KW-1185">Reference proteome</keyword>
<dbReference type="InterPro" id="IPR049318">
    <property type="entry name" value="GCIP_C"/>
</dbReference>
<evidence type="ECO:0000256" key="7">
    <source>
        <dbReference type="SAM" id="MobiDB-lite"/>
    </source>
</evidence>
<keyword evidence="5" id="KW-0539">Nucleus</keyword>
<evidence type="ECO:0000256" key="2">
    <source>
        <dbReference type="ARBA" id="ARBA00004496"/>
    </source>
</evidence>
<dbReference type="InterPro" id="IPR049317">
    <property type="entry name" value="GCIP-like_N"/>
</dbReference>
<evidence type="ECO:0000313" key="11">
    <source>
        <dbReference type="Proteomes" id="UP000217199"/>
    </source>
</evidence>
<evidence type="ECO:0000259" key="8">
    <source>
        <dbReference type="Pfam" id="PF13324"/>
    </source>
</evidence>
<dbReference type="GO" id="GO:0005634">
    <property type="term" value="C:nucleus"/>
    <property type="evidence" value="ECO:0007669"/>
    <property type="project" value="UniProtKB-SubCell"/>
</dbReference>
<sequence>MSDEQKAFAVLEVTSQTCTAAINALRNPETTVQLDSDSTASLETKLRDFQSLLSLLYQNTTKLAIALKPSNPTYLAAITPGKDLGFHIDALTSCICSIDRNEHGHVLIRELRKLSEDVVTALNAVLAVYLSPNNLHQPRDQQTEVREDGKNEPYLVKTAIVHEAIDLARTAPRSNHEAIKKCWESVLGGVDDCLKEIQEMVEDEERGEESDEDSDYQIEDSGGWEELGVSDARKESVKATTEEIIRMKSAQNLLKFTHTLLKRVPSILLGTSSSSVLITVDNLDKLWSEASELLKSSDDLVNALYVPQSDQGLLEQVDAFMSHVNGLQNVLASSQIATLPSKDNDADVAASDLSNSSNMQMFKYRALRKWVLTHLLMCSLARSA</sequence>
<dbReference type="OrthoDB" id="41588at2759"/>
<evidence type="ECO:0000256" key="1">
    <source>
        <dbReference type="ARBA" id="ARBA00004123"/>
    </source>
</evidence>
<dbReference type="InterPro" id="IPR026907">
    <property type="entry name" value="GCIP-like"/>
</dbReference>
<name>A0A286UUV7_9AGAM</name>
<proteinExistence type="inferred from homology"/>
<feature type="domain" description="Cyclin-D1-binding protein 1-like C-terminal" evidence="9">
    <location>
        <begin position="226"/>
        <end position="327"/>
    </location>
</feature>
<evidence type="ECO:0000313" key="10">
    <source>
        <dbReference type="EMBL" id="PAV23282.1"/>
    </source>
</evidence>
<gene>
    <name evidence="10" type="ORF">PNOK_0035000</name>
</gene>
<organism evidence="10 11">
    <name type="scientific">Pyrrhoderma noxium</name>
    <dbReference type="NCBI Taxonomy" id="2282107"/>
    <lineage>
        <taxon>Eukaryota</taxon>
        <taxon>Fungi</taxon>
        <taxon>Dikarya</taxon>
        <taxon>Basidiomycota</taxon>
        <taxon>Agaricomycotina</taxon>
        <taxon>Agaricomycetes</taxon>
        <taxon>Hymenochaetales</taxon>
        <taxon>Hymenochaetaceae</taxon>
        <taxon>Pyrrhoderma</taxon>
    </lineage>
</organism>
<dbReference type="Pfam" id="PF20936">
    <property type="entry name" value="GCIP_C"/>
    <property type="match status" value="1"/>
</dbReference>
<dbReference type="AlphaFoldDB" id="A0A286UUV7"/>